<evidence type="ECO:0000256" key="3">
    <source>
        <dbReference type="SAM" id="Phobius"/>
    </source>
</evidence>
<gene>
    <name evidence="6" type="ORF">HNR45_000367</name>
</gene>
<feature type="domain" description="DDH" evidence="4">
    <location>
        <begin position="355"/>
        <end position="509"/>
    </location>
</feature>
<dbReference type="PIRSF" id="PIRSF026583">
    <property type="entry name" value="YybT"/>
    <property type="match status" value="1"/>
</dbReference>
<evidence type="ECO:0000313" key="7">
    <source>
        <dbReference type="Proteomes" id="UP000591941"/>
    </source>
</evidence>
<dbReference type="PANTHER" id="PTHR47618:SF2">
    <property type="entry name" value="CYCLIC-DI-AMP PHOSPHODIESTERASE GDPP"/>
    <property type="match status" value="1"/>
</dbReference>
<feature type="binding site" evidence="2">
    <location>
        <position position="364"/>
    </location>
    <ligand>
        <name>Mn(2+)</name>
        <dbReference type="ChEBI" id="CHEBI:29035"/>
        <label>1</label>
    </ligand>
</feature>
<keyword evidence="1 3" id="KW-0472">Membrane</keyword>
<dbReference type="PANTHER" id="PTHR47618">
    <property type="entry name" value="BIFUNCTIONAL OLIGORIBONUCLEASE AND PAP PHOSPHATASE NRNA"/>
    <property type="match status" value="1"/>
</dbReference>
<comment type="function">
    <text evidence="1">Has phosphodiesterase (PDE) activity against cyclic-di-AMP (c-di-AMP).</text>
</comment>
<evidence type="ECO:0000313" key="6">
    <source>
        <dbReference type="EMBL" id="MBB6477337.1"/>
    </source>
</evidence>
<evidence type="ECO:0000256" key="1">
    <source>
        <dbReference type="PIRNR" id="PIRNR026583"/>
    </source>
</evidence>
<dbReference type="Pfam" id="PF02272">
    <property type="entry name" value="DHHA1"/>
    <property type="match status" value="1"/>
</dbReference>
<comment type="catalytic activity">
    <reaction evidence="1">
        <text>3',3'-c-di-AMP + H2O = 5'-O-phosphonoadenylyl-(3'-&gt;5')-adenosine + H(+)</text>
        <dbReference type="Rhea" id="RHEA:54420"/>
        <dbReference type="ChEBI" id="CHEBI:15377"/>
        <dbReference type="ChEBI" id="CHEBI:15378"/>
        <dbReference type="ChEBI" id="CHEBI:71500"/>
        <dbReference type="ChEBI" id="CHEBI:138171"/>
    </reaction>
</comment>
<sequence length="669" mass="74314">MEYRNFWFKNRSDRAYAAIVILLILVLAWFNPIVAGLCTLVAFGVYLVLRKTEIEQERVWRHYLNAVSASVTEASLYATQNLPIGIAIIDEKSMLVWSNSVFRDWVQELSEGDRLQKLLPQTQLAKLWGKSGYFSTRIGDNYYRVIYKFLDRVNGINAAENDNPGEAYMVLYFDDVTEAEHSKQESVAALPVFCYVQLDNLGEVSSDLTEVQRSALWAEVNTMVLDEFGKIDGFIKSYERNNYIACISRKSLQQLIDDNFKILEKVRSIHTVNRIPVTLSIGCAYGEESFAEQEGEARLALDLALGRGGDQVVIRADGETQTFGGRSQALAKNTRVRARVVAQAIHELISQADMVLVMGHAREDYDSLGAAVGVAYMATSEGVPAHVVISEDQETVEKLVDQVRATPGMEDLLISEEAAQELVTPQTVLFVVDTHKPEMTAAPSLVEMIQNRVVIDHHRRSNTFIPDPLLVYLEPSSSSTCELVTELLQYYSDTIELNETQASALYAGIVVDTKNFAVQTGIRTFDAASYLRRSGAATELVRDLFALDFETVLTRADVLTRAEKIDGDIVCATIPDDAENAQILAGQVADMMINIENIHTSIAIYYNGEGYSASVRSDGEINVQRVMEELGGGGHQTVAGGQFAPEETPEEIKNKIVAQIRAQKEENAK</sequence>
<comment type="similarity">
    <text evidence="1">Belongs to the GdpP/PdeA phosphodiesterase family.</text>
</comment>
<feature type="binding site" evidence="2">
    <location>
        <position position="433"/>
    </location>
    <ligand>
        <name>Mn(2+)</name>
        <dbReference type="ChEBI" id="CHEBI:29035"/>
        <label>1</label>
    </ligand>
</feature>
<protein>
    <recommendedName>
        <fullName evidence="1">Cyclic-di-AMP phosphodiesterase</fullName>
        <ecNumber evidence="1">3.1.4.-</ecNumber>
    </recommendedName>
</protein>
<dbReference type="InterPro" id="IPR014528">
    <property type="entry name" value="GdpP/PdeA"/>
</dbReference>
<keyword evidence="1" id="KW-1003">Cell membrane</keyword>
<organism evidence="6 7">
    <name type="scientific">Negativicoccus succinicivorans</name>
    <dbReference type="NCBI Taxonomy" id="620903"/>
    <lineage>
        <taxon>Bacteria</taxon>
        <taxon>Bacillati</taxon>
        <taxon>Bacillota</taxon>
        <taxon>Negativicutes</taxon>
        <taxon>Veillonellales</taxon>
        <taxon>Veillonellaceae</taxon>
        <taxon>Negativicoccus</taxon>
    </lineage>
</organism>
<feature type="binding site" evidence="2">
    <location>
        <position position="457"/>
    </location>
    <ligand>
        <name>Mn(2+)</name>
        <dbReference type="ChEBI" id="CHEBI:29035"/>
        <label>2</label>
    </ligand>
</feature>
<dbReference type="SUPFAM" id="SSF64182">
    <property type="entry name" value="DHH phosphoesterases"/>
    <property type="match status" value="1"/>
</dbReference>
<dbReference type="EMBL" id="JACHHI010000002">
    <property type="protein sequence ID" value="MBB6477337.1"/>
    <property type="molecule type" value="Genomic_DNA"/>
</dbReference>
<feature type="binding site" evidence="2">
    <location>
        <position position="366"/>
    </location>
    <ligand>
        <name>Mn(2+)</name>
        <dbReference type="ChEBI" id="CHEBI:29035"/>
        <label>2</label>
    </ligand>
</feature>
<dbReference type="OrthoDB" id="9759476at2"/>
<comment type="subcellular location">
    <subcellularLocation>
        <location evidence="1">Cell membrane</location>
    </subcellularLocation>
</comment>
<dbReference type="Pfam" id="PF24898">
    <property type="entry name" value="GGDEF_GdpP"/>
    <property type="match status" value="1"/>
</dbReference>
<feature type="binding site" evidence="2">
    <location>
        <position position="360"/>
    </location>
    <ligand>
        <name>Mn(2+)</name>
        <dbReference type="ChEBI" id="CHEBI:29035"/>
        <label>1</label>
    </ligand>
</feature>
<dbReference type="InterPro" id="IPR051319">
    <property type="entry name" value="Oligoribo/pAp-PDE_c-di-AMP_PDE"/>
</dbReference>
<comment type="cofactor">
    <cofactor evidence="2">
        <name>Mn(2+)</name>
        <dbReference type="ChEBI" id="CHEBI:29035"/>
    </cofactor>
    <text evidence="2">For phosphodiesterase activity, probably binds 2 Mn(2+) per subunit.</text>
</comment>
<dbReference type="Gene3D" id="3.30.450.20">
    <property type="entry name" value="PAS domain"/>
    <property type="match status" value="1"/>
</dbReference>
<comment type="caution">
    <text evidence="6">The sequence shown here is derived from an EMBL/GenBank/DDBJ whole genome shotgun (WGS) entry which is preliminary data.</text>
</comment>
<dbReference type="AlphaFoldDB" id="A0A841R2I8"/>
<proteinExistence type="inferred from homology"/>
<feature type="domain" description="DHHA1" evidence="5">
    <location>
        <begin position="582"/>
        <end position="657"/>
    </location>
</feature>
<evidence type="ECO:0000259" key="5">
    <source>
        <dbReference type="Pfam" id="PF02272"/>
    </source>
</evidence>
<dbReference type="InterPro" id="IPR001667">
    <property type="entry name" value="DDH_dom"/>
</dbReference>
<dbReference type="GO" id="GO:0003676">
    <property type="term" value="F:nucleic acid binding"/>
    <property type="evidence" value="ECO:0007669"/>
    <property type="project" value="UniProtKB-UniRule"/>
</dbReference>
<feature type="binding site" evidence="2">
    <location>
        <position position="512"/>
    </location>
    <ligand>
        <name>Mn(2+)</name>
        <dbReference type="ChEBI" id="CHEBI:29035"/>
        <label>2</label>
    </ligand>
</feature>
<keyword evidence="2" id="KW-0464">Manganese</keyword>
<keyword evidence="1" id="KW-0378">Hydrolase</keyword>
<dbReference type="GeneID" id="93485649"/>
<dbReference type="InterPro" id="IPR003156">
    <property type="entry name" value="DHHA1_dom"/>
</dbReference>
<dbReference type="RefSeq" id="WP_159823187.1">
    <property type="nucleotide sequence ID" value="NZ_CABWNB010000003.1"/>
</dbReference>
<name>A0A841R2I8_9FIRM</name>
<keyword evidence="2" id="KW-0479">Metal-binding</keyword>
<keyword evidence="7" id="KW-1185">Reference proteome</keyword>
<dbReference type="InterPro" id="IPR038763">
    <property type="entry name" value="DHH_sf"/>
</dbReference>
<feature type="transmembrane region" description="Helical" evidence="3">
    <location>
        <begin position="15"/>
        <end position="48"/>
    </location>
</feature>
<evidence type="ECO:0000259" key="4">
    <source>
        <dbReference type="Pfam" id="PF01368"/>
    </source>
</evidence>
<dbReference type="Gene3D" id="3.90.1640.10">
    <property type="entry name" value="inorganic pyrophosphatase (n-terminal core)"/>
    <property type="match status" value="1"/>
</dbReference>
<evidence type="ECO:0000256" key="2">
    <source>
        <dbReference type="PIRSR" id="PIRSR026583-50"/>
    </source>
</evidence>
<dbReference type="Pfam" id="PF01368">
    <property type="entry name" value="DHH"/>
    <property type="match status" value="1"/>
</dbReference>
<dbReference type="FunFam" id="3.90.1640.10:FF:000002">
    <property type="entry name" value="Cyclic-di-AMP phosphodiesterase"/>
    <property type="match status" value="1"/>
</dbReference>
<dbReference type="Gene3D" id="3.10.310.30">
    <property type="match status" value="1"/>
</dbReference>
<dbReference type="GO" id="GO:0005886">
    <property type="term" value="C:plasma membrane"/>
    <property type="evidence" value="ECO:0007669"/>
    <property type="project" value="UniProtKB-SubCell"/>
</dbReference>
<dbReference type="Proteomes" id="UP000591941">
    <property type="component" value="Unassembled WGS sequence"/>
</dbReference>
<keyword evidence="3" id="KW-0812">Transmembrane</keyword>
<reference evidence="6 7" key="1">
    <citation type="submission" date="2020-08" db="EMBL/GenBank/DDBJ databases">
        <title>Genomic Encyclopedia of Type Strains, Phase IV (KMG-IV): sequencing the most valuable type-strain genomes for metagenomic binning, comparative biology and taxonomic classification.</title>
        <authorList>
            <person name="Goeker M."/>
        </authorList>
    </citation>
    <scope>NUCLEOTIDE SEQUENCE [LARGE SCALE GENOMIC DNA]</scope>
    <source>
        <strain evidence="6 7">DSM 21255</strain>
    </source>
</reference>
<dbReference type="EC" id="3.1.4.-" evidence="1"/>
<dbReference type="GO" id="GO:0016787">
    <property type="term" value="F:hydrolase activity"/>
    <property type="evidence" value="ECO:0007669"/>
    <property type="project" value="UniProtKB-UniRule"/>
</dbReference>
<dbReference type="GO" id="GO:0046872">
    <property type="term" value="F:metal ion binding"/>
    <property type="evidence" value="ECO:0007669"/>
    <property type="project" value="UniProtKB-KW"/>
</dbReference>
<keyword evidence="3" id="KW-1133">Transmembrane helix</keyword>
<feature type="binding site" evidence="2">
    <location>
        <position position="433"/>
    </location>
    <ligand>
        <name>Mn(2+)</name>
        <dbReference type="ChEBI" id="CHEBI:29035"/>
        <label>2</label>
    </ligand>
</feature>
<accession>A0A841R2I8</accession>